<evidence type="ECO:0000313" key="3">
    <source>
        <dbReference type="Proteomes" id="UP000800039"/>
    </source>
</evidence>
<dbReference type="GeneID" id="63853535"/>
<sequence length="118" mass="12599">MHFSTAVTALATVLTLVTQGSSYVIDVYDSDNCSGGSREVNVWDNTCATWMGGFKSYKPKVYGGPHQKAYFFVPGNCGDLTTSFGGHWADGGDGDFQAGRCMNFGSNRVVNAASSYRG</sequence>
<evidence type="ECO:0000256" key="1">
    <source>
        <dbReference type="SAM" id="SignalP"/>
    </source>
</evidence>
<evidence type="ECO:0008006" key="4">
    <source>
        <dbReference type="Google" id="ProtNLM"/>
    </source>
</evidence>
<evidence type="ECO:0000313" key="2">
    <source>
        <dbReference type="EMBL" id="KAF1849567.1"/>
    </source>
</evidence>
<protein>
    <recommendedName>
        <fullName evidence="4">Small secreted protein</fullName>
    </recommendedName>
</protein>
<keyword evidence="1" id="KW-0732">Signal</keyword>
<proteinExistence type="predicted"/>
<dbReference type="Proteomes" id="UP000800039">
    <property type="component" value="Unassembled WGS sequence"/>
</dbReference>
<dbReference type="AlphaFoldDB" id="A0A9P4GQN7"/>
<keyword evidence="3" id="KW-1185">Reference proteome</keyword>
<reference evidence="2" key="1">
    <citation type="submission" date="2020-01" db="EMBL/GenBank/DDBJ databases">
        <authorList>
            <consortium name="DOE Joint Genome Institute"/>
            <person name="Haridas S."/>
            <person name="Albert R."/>
            <person name="Binder M."/>
            <person name="Bloem J."/>
            <person name="Labutti K."/>
            <person name="Salamov A."/>
            <person name="Andreopoulos B."/>
            <person name="Baker S.E."/>
            <person name="Barry K."/>
            <person name="Bills G."/>
            <person name="Bluhm B.H."/>
            <person name="Cannon C."/>
            <person name="Castanera R."/>
            <person name="Culley D.E."/>
            <person name="Daum C."/>
            <person name="Ezra D."/>
            <person name="Gonzalez J.B."/>
            <person name="Henrissat B."/>
            <person name="Kuo A."/>
            <person name="Liang C."/>
            <person name="Lipzen A."/>
            <person name="Lutzoni F."/>
            <person name="Magnuson J."/>
            <person name="Mondo S."/>
            <person name="Nolan M."/>
            <person name="Ohm R."/>
            <person name="Pangilinan J."/>
            <person name="Park H.-J."/>
            <person name="Ramirez L."/>
            <person name="Alfaro M."/>
            <person name="Sun H."/>
            <person name="Tritt A."/>
            <person name="Yoshinaga Y."/>
            <person name="Zwiers L.-H."/>
            <person name="Turgeon B.G."/>
            <person name="Goodwin S.B."/>
            <person name="Spatafora J.W."/>
            <person name="Crous P.W."/>
            <person name="Grigoriev I.V."/>
        </authorList>
    </citation>
    <scope>NUCLEOTIDE SEQUENCE</scope>
    <source>
        <strain evidence="2">CBS 394.84</strain>
    </source>
</reference>
<dbReference type="EMBL" id="ML976614">
    <property type="protein sequence ID" value="KAF1849567.1"/>
    <property type="molecule type" value="Genomic_DNA"/>
</dbReference>
<dbReference type="OrthoDB" id="3598923at2759"/>
<organism evidence="2 3">
    <name type="scientific">Cucurbitaria berberidis CBS 394.84</name>
    <dbReference type="NCBI Taxonomy" id="1168544"/>
    <lineage>
        <taxon>Eukaryota</taxon>
        <taxon>Fungi</taxon>
        <taxon>Dikarya</taxon>
        <taxon>Ascomycota</taxon>
        <taxon>Pezizomycotina</taxon>
        <taxon>Dothideomycetes</taxon>
        <taxon>Pleosporomycetidae</taxon>
        <taxon>Pleosporales</taxon>
        <taxon>Pleosporineae</taxon>
        <taxon>Cucurbitariaceae</taxon>
        <taxon>Cucurbitaria</taxon>
    </lineage>
</organism>
<gene>
    <name evidence="2" type="ORF">K460DRAFT_40</name>
</gene>
<name>A0A9P4GQN7_9PLEO</name>
<dbReference type="RefSeq" id="XP_040792130.1">
    <property type="nucleotide sequence ID" value="XM_040936285.1"/>
</dbReference>
<comment type="caution">
    <text evidence="2">The sequence shown here is derived from an EMBL/GenBank/DDBJ whole genome shotgun (WGS) entry which is preliminary data.</text>
</comment>
<feature type="signal peptide" evidence="1">
    <location>
        <begin position="1"/>
        <end position="22"/>
    </location>
</feature>
<accession>A0A9P4GQN7</accession>
<feature type="chain" id="PRO_5040464130" description="Small secreted protein" evidence="1">
    <location>
        <begin position="23"/>
        <end position="118"/>
    </location>
</feature>